<dbReference type="AlphaFoldDB" id="A0AAD6WSB3"/>
<accession>A0AAD6WSB3</accession>
<feature type="compositionally biased region" description="Acidic residues" evidence="1">
    <location>
        <begin position="103"/>
        <end position="115"/>
    </location>
</feature>
<feature type="region of interest" description="Disordered" evidence="1">
    <location>
        <begin position="1"/>
        <end position="37"/>
    </location>
</feature>
<organism evidence="2 3">
    <name type="scientific">Mycena alexandri</name>
    <dbReference type="NCBI Taxonomy" id="1745969"/>
    <lineage>
        <taxon>Eukaryota</taxon>
        <taxon>Fungi</taxon>
        <taxon>Dikarya</taxon>
        <taxon>Basidiomycota</taxon>
        <taxon>Agaricomycotina</taxon>
        <taxon>Agaricomycetes</taxon>
        <taxon>Agaricomycetidae</taxon>
        <taxon>Agaricales</taxon>
        <taxon>Marasmiineae</taxon>
        <taxon>Mycenaceae</taxon>
        <taxon>Mycena</taxon>
    </lineage>
</organism>
<feature type="compositionally biased region" description="Pro residues" evidence="1">
    <location>
        <begin position="126"/>
        <end position="145"/>
    </location>
</feature>
<comment type="caution">
    <text evidence="2">The sequence shown here is derived from an EMBL/GenBank/DDBJ whole genome shotgun (WGS) entry which is preliminary data.</text>
</comment>
<evidence type="ECO:0000313" key="3">
    <source>
        <dbReference type="Proteomes" id="UP001218188"/>
    </source>
</evidence>
<name>A0AAD6WSB3_9AGAR</name>
<gene>
    <name evidence="2" type="ORF">C8F04DRAFT_1198070</name>
</gene>
<dbReference type="EMBL" id="JARJCM010000306">
    <property type="protein sequence ID" value="KAJ7019134.1"/>
    <property type="molecule type" value="Genomic_DNA"/>
</dbReference>
<evidence type="ECO:0000256" key="1">
    <source>
        <dbReference type="SAM" id="MobiDB-lite"/>
    </source>
</evidence>
<dbReference type="Proteomes" id="UP001218188">
    <property type="component" value="Unassembled WGS sequence"/>
</dbReference>
<feature type="compositionally biased region" description="Low complexity" evidence="1">
    <location>
        <begin position="1"/>
        <end position="14"/>
    </location>
</feature>
<proteinExistence type="predicted"/>
<keyword evidence="3" id="KW-1185">Reference proteome</keyword>
<feature type="compositionally biased region" description="Basic and acidic residues" evidence="1">
    <location>
        <begin position="15"/>
        <end position="31"/>
    </location>
</feature>
<evidence type="ECO:0000313" key="2">
    <source>
        <dbReference type="EMBL" id="KAJ7019134.1"/>
    </source>
</evidence>
<sequence length="650" mass="71376">MKQKSSAAQRAASSRYRERNKLELQRKARERMAKRRAKLKKSEEAWCAYTAKAREHAARYRASHAAELALGQVAYRARHSIARVGFNAWHDAYLKRHPRGPPPEDEELGDWPESSDSEHSARPISALPPPFPTSALGPPTPPPESAPYDDHLNYFLDYLDPTMALDYVPKPGQRPFFQRGKQRLTELGEVAVGGGKKAPGEHLDVIEGELGLIRGEDGAVHVVAGGTGGGHAVRVVAARFGLASAHARSRASPSMWPYAHACSDSDGSCVNASARPRAMASLSVNRGGVLADKRGRCLHFGAVKAIESRDDEGERVLAISRRLADVGGRSPFWVVPSPSRDATNTDLLFSVDDIASSTAVSLKPRLLPQNPKMLPKTRCAPRYFPQPGHEDTIAHDGRKDGRYFVVGAGHCGNGVFTDAKVADKQTDGFSGYEKRSAKRWTGVGGVEELWATFCDRLHRDGLSYRTLTGRLGRPCPCAPGRPSSGLSRTHDLRRHACSAYPTPNHQIGRLRELVGLAACGTVERFPFPSSPGSAPPDGARYLQFAPRARATERRRERRNVGRELAAERDVKLVVSSPNAAYDTDFYYDSDSDDEPQPSQARRLWAVRGLDQLFPDADSAFDALRQNMDRLKYMEVRTSTSAASLRRFAAS</sequence>
<feature type="region of interest" description="Disordered" evidence="1">
    <location>
        <begin position="97"/>
        <end position="147"/>
    </location>
</feature>
<reference evidence="2" key="1">
    <citation type="submission" date="2023-03" db="EMBL/GenBank/DDBJ databases">
        <title>Massive genome expansion in bonnet fungi (Mycena s.s.) driven by repeated elements and novel gene families across ecological guilds.</title>
        <authorList>
            <consortium name="Lawrence Berkeley National Laboratory"/>
            <person name="Harder C.B."/>
            <person name="Miyauchi S."/>
            <person name="Viragh M."/>
            <person name="Kuo A."/>
            <person name="Thoen E."/>
            <person name="Andreopoulos B."/>
            <person name="Lu D."/>
            <person name="Skrede I."/>
            <person name="Drula E."/>
            <person name="Henrissat B."/>
            <person name="Morin E."/>
            <person name="Kohler A."/>
            <person name="Barry K."/>
            <person name="LaButti K."/>
            <person name="Morin E."/>
            <person name="Salamov A."/>
            <person name="Lipzen A."/>
            <person name="Mereny Z."/>
            <person name="Hegedus B."/>
            <person name="Baldrian P."/>
            <person name="Stursova M."/>
            <person name="Weitz H."/>
            <person name="Taylor A."/>
            <person name="Grigoriev I.V."/>
            <person name="Nagy L.G."/>
            <person name="Martin F."/>
            <person name="Kauserud H."/>
        </authorList>
    </citation>
    <scope>NUCLEOTIDE SEQUENCE</scope>
    <source>
        <strain evidence="2">CBHHK200</strain>
    </source>
</reference>
<protein>
    <submittedName>
        <fullName evidence="2">Uncharacterized protein</fullName>
    </submittedName>
</protein>